<proteinExistence type="predicted"/>
<evidence type="ECO:0000313" key="2">
    <source>
        <dbReference type="EMBL" id="MCU6744161.1"/>
    </source>
</evidence>
<protein>
    <submittedName>
        <fullName evidence="2">Uncharacterized protein</fullName>
    </submittedName>
</protein>
<keyword evidence="1" id="KW-1133">Transmembrane helix</keyword>
<name>A0ABT2T2P2_9FIRM</name>
<gene>
    <name evidence="2" type="ORF">OCV77_06580</name>
</gene>
<keyword evidence="3" id="KW-1185">Reference proteome</keyword>
<evidence type="ECO:0000313" key="3">
    <source>
        <dbReference type="Proteomes" id="UP001652432"/>
    </source>
</evidence>
<dbReference type="Proteomes" id="UP001652432">
    <property type="component" value="Unassembled WGS sequence"/>
</dbReference>
<dbReference type="RefSeq" id="WP_262574137.1">
    <property type="nucleotide sequence ID" value="NZ_JAOQKJ010000004.1"/>
</dbReference>
<comment type="caution">
    <text evidence="2">The sequence shown here is derived from an EMBL/GenBank/DDBJ whole genome shotgun (WGS) entry which is preliminary data.</text>
</comment>
<evidence type="ECO:0000256" key="1">
    <source>
        <dbReference type="SAM" id="Phobius"/>
    </source>
</evidence>
<keyword evidence="1" id="KW-0812">Transmembrane</keyword>
<accession>A0ABT2T2P2</accession>
<sequence length="232" mass="27043">MNRLNELLPYLTFSNICRVLTIFGFIYFVVKRFIMKQAPVPKAAFKQVPHELLESCVDQLVKKEREPSAPYTPPKELIQSLQQDREDEEALKELLCDICEHLGMDGSYIKLVIQHTPVTDRAGEIETDLAFTTIRLEIQKTYQVDTLVAVLAHEATHLKLYYRGVRRKDSWENEILTDTAAVFYGFYDVMYRGYEVRQGENAFSYHKVGYISQQDIKFIGELLDKISQKRYT</sequence>
<keyword evidence="1" id="KW-0472">Membrane</keyword>
<reference evidence="2 3" key="1">
    <citation type="journal article" date="2021" name="ISME Commun">
        <title>Automated analysis of genomic sequences facilitates high-throughput and comprehensive description of bacteria.</title>
        <authorList>
            <person name="Hitch T.C.A."/>
        </authorList>
    </citation>
    <scope>NUCLEOTIDE SEQUENCE [LARGE SCALE GENOMIC DNA]</scope>
    <source>
        <strain evidence="2 3">Sanger_18</strain>
    </source>
</reference>
<dbReference type="EMBL" id="JAOQKJ010000004">
    <property type="protein sequence ID" value="MCU6744161.1"/>
    <property type="molecule type" value="Genomic_DNA"/>
</dbReference>
<feature type="transmembrane region" description="Helical" evidence="1">
    <location>
        <begin position="12"/>
        <end position="30"/>
    </location>
</feature>
<organism evidence="2 3">
    <name type="scientific">Suilimivivens aceti</name>
    <dbReference type="NCBI Taxonomy" id="2981774"/>
    <lineage>
        <taxon>Bacteria</taxon>
        <taxon>Bacillati</taxon>
        <taxon>Bacillota</taxon>
        <taxon>Clostridia</taxon>
        <taxon>Lachnospirales</taxon>
        <taxon>Lachnospiraceae</taxon>
        <taxon>Suilimivivens</taxon>
    </lineage>
</organism>